<dbReference type="PANTHER" id="PTHR43791">
    <property type="entry name" value="PERMEASE-RELATED"/>
    <property type="match status" value="1"/>
</dbReference>
<evidence type="ECO:0000313" key="8">
    <source>
        <dbReference type="Proteomes" id="UP000053611"/>
    </source>
</evidence>
<evidence type="ECO:0000313" key="7">
    <source>
        <dbReference type="EMBL" id="KLT44749.1"/>
    </source>
</evidence>
<dbReference type="FunFam" id="1.20.1250.20:FF:000018">
    <property type="entry name" value="MFS transporter permease"/>
    <property type="match status" value="1"/>
</dbReference>
<keyword evidence="8" id="KW-1185">Reference proteome</keyword>
<name>A0A0J1BA35_9TREE</name>
<dbReference type="InterPro" id="IPR036259">
    <property type="entry name" value="MFS_trans_sf"/>
</dbReference>
<feature type="transmembrane region" description="Helical" evidence="6">
    <location>
        <begin position="188"/>
        <end position="207"/>
    </location>
</feature>
<feature type="transmembrane region" description="Helical" evidence="6">
    <location>
        <begin position="219"/>
        <end position="242"/>
    </location>
</feature>
<organism evidence="7 8">
    <name type="scientific">Cutaneotrichosporon oleaginosum</name>
    <dbReference type="NCBI Taxonomy" id="879819"/>
    <lineage>
        <taxon>Eukaryota</taxon>
        <taxon>Fungi</taxon>
        <taxon>Dikarya</taxon>
        <taxon>Basidiomycota</taxon>
        <taxon>Agaricomycotina</taxon>
        <taxon>Tremellomycetes</taxon>
        <taxon>Trichosporonales</taxon>
        <taxon>Trichosporonaceae</taxon>
        <taxon>Cutaneotrichosporon</taxon>
    </lineage>
</organism>
<dbReference type="RefSeq" id="XP_018281240.1">
    <property type="nucleotide sequence ID" value="XM_018426241.1"/>
</dbReference>
<dbReference type="Gene3D" id="1.20.1250.20">
    <property type="entry name" value="MFS general substrate transporter like domains"/>
    <property type="match status" value="2"/>
</dbReference>
<evidence type="ECO:0000256" key="5">
    <source>
        <dbReference type="ARBA" id="ARBA00023136"/>
    </source>
</evidence>
<feature type="transmembrane region" description="Helical" evidence="6">
    <location>
        <begin position="448"/>
        <end position="469"/>
    </location>
</feature>
<feature type="transmembrane region" description="Helical" evidence="6">
    <location>
        <begin position="289"/>
        <end position="309"/>
    </location>
</feature>
<dbReference type="SUPFAM" id="SSF103473">
    <property type="entry name" value="MFS general substrate transporter"/>
    <property type="match status" value="1"/>
</dbReference>
<evidence type="ECO:0000256" key="2">
    <source>
        <dbReference type="ARBA" id="ARBA00022448"/>
    </source>
</evidence>
<keyword evidence="2" id="KW-0813">Transport</keyword>
<evidence type="ECO:0000256" key="1">
    <source>
        <dbReference type="ARBA" id="ARBA00004141"/>
    </source>
</evidence>
<evidence type="ECO:0000256" key="6">
    <source>
        <dbReference type="SAM" id="Phobius"/>
    </source>
</evidence>
<dbReference type="GO" id="GO:0016020">
    <property type="term" value="C:membrane"/>
    <property type="evidence" value="ECO:0007669"/>
    <property type="project" value="UniProtKB-SubCell"/>
</dbReference>
<evidence type="ECO:0000256" key="4">
    <source>
        <dbReference type="ARBA" id="ARBA00022989"/>
    </source>
</evidence>
<reference evidence="7 8" key="1">
    <citation type="submission" date="2015-03" db="EMBL/GenBank/DDBJ databases">
        <title>Genomics and transcriptomics of the oil-accumulating basidiomycete yeast T. oleaginosus allow insights into substrate utilization and the diverse evolutionary trajectories of mating systems in fungi.</title>
        <authorList>
            <consortium name="DOE Joint Genome Institute"/>
            <person name="Kourist R."/>
            <person name="Kracht O."/>
            <person name="Bracharz F."/>
            <person name="Lipzen A."/>
            <person name="Nolan M."/>
            <person name="Ohm R."/>
            <person name="Grigoriev I."/>
            <person name="Sun S."/>
            <person name="Heitman J."/>
            <person name="Bruck T."/>
            <person name="Nowrousian M."/>
        </authorList>
    </citation>
    <scope>NUCLEOTIDE SEQUENCE [LARGE SCALE GENOMIC DNA]</scope>
    <source>
        <strain evidence="7 8">IBC0246</strain>
    </source>
</reference>
<dbReference type="Proteomes" id="UP000053611">
    <property type="component" value="Unassembled WGS sequence"/>
</dbReference>
<feature type="transmembrane region" description="Helical" evidence="6">
    <location>
        <begin position="126"/>
        <end position="146"/>
    </location>
</feature>
<feature type="transmembrane region" description="Helical" evidence="6">
    <location>
        <begin position="379"/>
        <end position="403"/>
    </location>
</feature>
<gene>
    <name evidence="7" type="ORF">CC85DRAFT_324260</name>
</gene>
<proteinExistence type="predicted"/>
<sequence>MTDVQYKGDSKGDVEIAEVEHEKGLSGGTHGPVDIDDGYTQAEIRSTTRKVDRRLIPVLSLLYCISFIDRTNLSLARAANNQVMNKELDLLGGNNRYGLATLIFFVPYIIFEIPSQLGLRAFGARWWLGTACFLWGVVMMCFGFVTNWQGLVGLRAVLGLFECALFPGATYLISCWYPRRQMATRTTFFYVLSVVVCGLSATLAYGLSKLHGRGGYSGWRWIFIINGIMTMVIAVIGMIFIVDFPDRAKFLKPEEKELIETRIERDRGDAEYDPMTLRKFWSYVCDPKLWVFAYIFCTSGTSTYALSYFLPRILLQMGFKGFKSQILVAPPYAWVPIPAMATAILADKYHQRALAISLNSLQVIIGTCMYSKLGANHIAARYAGVFIAVGGSNANMPLAISWAQTAIRRQSKRGYTSAIVVAFGGISGIIAGTSFIEKEAASGYPTGINITLGMTGGSILCCFGLWVWFKLENRRADRAGKVLEEHPDFRYQT</sequence>
<keyword evidence="4 6" id="KW-1133">Transmembrane helix</keyword>
<feature type="transmembrane region" description="Helical" evidence="6">
    <location>
        <begin position="55"/>
        <end position="76"/>
    </location>
</feature>
<dbReference type="GeneID" id="28986844"/>
<protein>
    <submittedName>
        <fullName evidence="7">MFS general substrate transporter</fullName>
    </submittedName>
</protein>
<dbReference type="PANTHER" id="PTHR43791:SF3">
    <property type="entry name" value="MAJOR FACILITATOR SUPERFAMILY (MFS) PROFILE DOMAIN-CONTAINING PROTEIN"/>
    <property type="match status" value="1"/>
</dbReference>
<keyword evidence="5 6" id="KW-0472">Membrane</keyword>
<feature type="transmembrane region" description="Helical" evidence="6">
    <location>
        <begin position="152"/>
        <end position="176"/>
    </location>
</feature>
<feature type="transmembrane region" description="Helical" evidence="6">
    <location>
        <begin position="329"/>
        <end position="346"/>
    </location>
</feature>
<dbReference type="OrthoDB" id="3639251at2759"/>
<dbReference type="GO" id="GO:0022857">
    <property type="term" value="F:transmembrane transporter activity"/>
    <property type="evidence" value="ECO:0007669"/>
    <property type="project" value="InterPro"/>
</dbReference>
<dbReference type="Pfam" id="PF07690">
    <property type="entry name" value="MFS_1"/>
    <property type="match status" value="1"/>
</dbReference>
<dbReference type="AlphaFoldDB" id="A0A0J1BA35"/>
<feature type="transmembrane region" description="Helical" evidence="6">
    <location>
        <begin position="96"/>
        <end position="114"/>
    </location>
</feature>
<dbReference type="InterPro" id="IPR011701">
    <property type="entry name" value="MFS"/>
</dbReference>
<feature type="transmembrane region" description="Helical" evidence="6">
    <location>
        <begin position="415"/>
        <end position="436"/>
    </location>
</feature>
<evidence type="ECO:0000256" key="3">
    <source>
        <dbReference type="ARBA" id="ARBA00022692"/>
    </source>
</evidence>
<dbReference type="EMBL" id="KQ087185">
    <property type="protein sequence ID" value="KLT44749.1"/>
    <property type="molecule type" value="Genomic_DNA"/>
</dbReference>
<comment type="subcellular location">
    <subcellularLocation>
        <location evidence="1">Membrane</location>
        <topology evidence="1">Multi-pass membrane protein</topology>
    </subcellularLocation>
</comment>
<keyword evidence="3 6" id="KW-0812">Transmembrane</keyword>
<feature type="transmembrane region" description="Helical" evidence="6">
    <location>
        <begin position="353"/>
        <end position="373"/>
    </location>
</feature>
<accession>A0A0J1BA35</accession>